<comment type="caution">
    <text evidence="16">The sequence shown here is derived from an EMBL/GenBank/DDBJ whole genome shotgun (WGS) entry which is preliminary data.</text>
</comment>
<dbReference type="SUPFAM" id="SSF55785">
    <property type="entry name" value="PYP-like sensor domain (PAS domain)"/>
    <property type="match status" value="1"/>
</dbReference>
<feature type="transmembrane region" description="Helical" evidence="11">
    <location>
        <begin position="495"/>
        <end position="519"/>
    </location>
</feature>
<dbReference type="InterPro" id="IPR036890">
    <property type="entry name" value="HATPase_C_sf"/>
</dbReference>
<sequence>MSRKTRDYIFMLLALAFILIIPLWRNFAIPKYTSIPSDFVFTSEVVSTDNFYSEDREEYSGPQYSKTDYNYRVVDNINDVLIVENKFDVKTPDNKPIFSVTRQYGINKLTGEHVPGYGDKDREGYLFAPKNLKAGDSFIYWHINYDGPAVMHYQDQSYMDGIKIFHYVTDYNGENIDQTKELDYLPGVGIDKGVSLKPHLELWVEPQTGSLIKYQDNTVASFYDLETGEIIAPWNNFSNKISDKSTIENLKEVTRLKVEYRLVNFVIPLVICIISFFCLSKVSYIKAKLSSLPGKRILTTIGGIIIFSLGLTVLFGWYTNNEDLIRLWFIGNSTMNPLTALCFVILGTIILLISFIKRKYISFLSIVITILIFIKFLGLYGVIDFQLDQILFANSITITGSQMSVFTAFNLFLLSASLIIISFKPLNRLHTVAITTITTLLLSSLALIAFILNIFSVAVLPFFLYSSSTTALLTILASLIIFFNFRLKEGVVLSLLNNSLVFGVLLGSIMLTILFAGVIEQTSYEDAQNKFKDETNNVTSNLDERLKIYINILDGAVGFLSASDNVTRTEWHKYVDALAIEENYPGIQGIGYSIFIKPENKEAHVLEIQKEGFQDYDIKPEGDRPIYTSIIYIEPFNERNQEAFGFDMFQEATRRIAMQQSRDTGEPKMTGKLTLVQEIDADVQPGFVIYVPYYGQNNSPNNVDQRRNEIIGYAYSPFRSRNFVEGVIGTGGLKDIGLKINDGVTIDESTEIYNDLNNKIGDTNKSRFSDTQTIYIAGRPWTLTYFSTKNYDYTIYAQIAPLIVLAMGISVSVLFSLIVYTVISSKQRAILYANKVTKDLKQAQAKDEAVLLSIGDGLVATDQYGKIMLVNSRFENLLGWKESEVVGKLLTDVVPMIDENNKTVAAKDRTINKALKSELKKVEKSSTVKYRTKNGYDFPVSITVSPIISQEQVIGAVEVFRDITKEKEVDAAKTEFVSLASHQLRTPLTSINWYLELLLDEKGSKLTKKQKEFFHEIQIATKQMTELVGALLNVSRIELGTFAITPEPTDLTKLAESVVEEVSPIIKDKKLKVNLTKTKLEKVSVDPKLFRIVYQNLITNAVKYTPEEGIISIDHKIENDDILITVSDTGYGIPLRQKDQIFQKLFRADNVRIKDTKGTGLGLYIVKSILESTGGRIWFESEENEGTTFFVKVPLKGMSKKVGSRVLES</sequence>
<dbReference type="NCBIfam" id="TIGR00229">
    <property type="entry name" value="sensory_box"/>
    <property type="match status" value="1"/>
</dbReference>
<dbReference type="PANTHER" id="PTHR45453">
    <property type="entry name" value="PHOSPHATE REGULON SENSOR PROTEIN PHOR"/>
    <property type="match status" value="1"/>
</dbReference>
<keyword evidence="7" id="KW-0418">Kinase</keyword>
<feature type="transmembrane region" description="Helical" evidence="11">
    <location>
        <begin position="338"/>
        <end position="356"/>
    </location>
</feature>
<dbReference type="InterPro" id="IPR000014">
    <property type="entry name" value="PAS"/>
</dbReference>
<evidence type="ECO:0000256" key="8">
    <source>
        <dbReference type="ARBA" id="ARBA00022989"/>
    </source>
</evidence>
<dbReference type="CDD" id="cd00130">
    <property type="entry name" value="PAS"/>
    <property type="match status" value="1"/>
</dbReference>
<accession>A0A955L1J9</accession>
<evidence type="ECO:0000256" key="4">
    <source>
        <dbReference type="ARBA" id="ARBA00022553"/>
    </source>
</evidence>
<dbReference type="PROSITE" id="PS50113">
    <property type="entry name" value="PAC"/>
    <property type="match status" value="1"/>
</dbReference>
<dbReference type="PANTHER" id="PTHR45453:SF1">
    <property type="entry name" value="PHOSPHATE REGULON SENSOR PROTEIN PHOR"/>
    <property type="match status" value="1"/>
</dbReference>
<dbReference type="Pfam" id="PF03924">
    <property type="entry name" value="CHASE"/>
    <property type="match status" value="1"/>
</dbReference>
<keyword evidence="8 11" id="KW-1133">Transmembrane helix</keyword>
<dbReference type="SMART" id="SM01079">
    <property type="entry name" value="CHASE"/>
    <property type="match status" value="1"/>
</dbReference>
<keyword evidence="4" id="KW-0597">Phosphoprotein</keyword>
<dbReference type="InterPro" id="IPR021424">
    <property type="entry name" value="PorA"/>
</dbReference>
<evidence type="ECO:0000259" key="12">
    <source>
        <dbReference type="PROSITE" id="PS50109"/>
    </source>
</evidence>
<dbReference type="GO" id="GO:0005886">
    <property type="term" value="C:plasma membrane"/>
    <property type="evidence" value="ECO:0007669"/>
    <property type="project" value="TreeGrafter"/>
</dbReference>
<comment type="catalytic activity">
    <reaction evidence="1">
        <text>ATP + protein L-histidine = ADP + protein N-phospho-L-histidine.</text>
        <dbReference type="EC" id="2.7.13.3"/>
    </reaction>
</comment>
<dbReference type="PROSITE" id="PS50839">
    <property type="entry name" value="CHASE"/>
    <property type="match status" value="1"/>
</dbReference>
<protein>
    <recommendedName>
        <fullName evidence="3">histidine kinase</fullName>
        <ecNumber evidence="3">2.7.13.3</ecNumber>
    </recommendedName>
</protein>
<dbReference type="AlphaFoldDB" id="A0A955L1J9"/>
<dbReference type="GO" id="GO:0004721">
    <property type="term" value="F:phosphoprotein phosphatase activity"/>
    <property type="evidence" value="ECO:0007669"/>
    <property type="project" value="TreeGrafter"/>
</dbReference>
<dbReference type="GO" id="GO:0016036">
    <property type="term" value="P:cellular response to phosphate starvation"/>
    <property type="evidence" value="ECO:0007669"/>
    <property type="project" value="TreeGrafter"/>
</dbReference>
<feature type="transmembrane region" description="Helical" evidence="11">
    <location>
        <begin position="265"/>
        <end position="285"/>
    </location>
</feature>
<feature type="domain" description="CHASE" evidence="15">
    <location>
        <begin position="562"/>
        <end position="784"/>
    </location>
</feature>
<evidence type="ECO:0000256" key="9">
    <source>
        <dbReference type="ARBA" id="ARBA00023012"/>
    </source>
</evidence>
<evidence type="ECO:0000256" key="5">
    <source>
        <dbReference type="ARBA" id="ARBA00022679"/>
    </source>
</evidence>
<dbReference type="InterPro" id="IPR005467">
    <property type="entry name" value="His_kinase_dom"/>
</dbReference>
<dbReference type="InterPro" id="IPR004358">
    <property type="entry name" value="Sig_transdc_His_kin-like_C"/>
</dbReference>
<evidence type="ECO:0000313" key="16">
    <source>
        <dbReference type="EMBL" id="MCA9380795.1"/>
    </source>
</evidence>
<dbReference type="InterPro" id="IPR036097">
    <property type="entry name" value="HisK_dim/P_sf"/>
</dbReference>
<feature type="transmembrane region" description="Helical" evidence="11">
    <location>
        <begin position="462"/>
        <end position="483"/>
    </location>
</feature>
<dbReference type="InterPro" id="IPR013767">
    <property type="entry name" value="PAS_fold"/>
</dbReference>
<dbReference type="Pfam" id="PF11271">
    <property type="entry name" value="PorA"/>
    <property type="match status" value="1"/>
</dbReference>
<keyword evidence="5" id="KW-0808">Transferase</keyword>
<dbReference type="GO" id="GO:0006355">
    <property type="term" value="P:regulation of DNA-templated transcription"/>
    <property type="evidence" value="ECO:0007669"/>
    <property type="project" value="InterPro"/>
</dbReference>
<feature type="domain" description="PAS" evidence="13">
    <location>
        <begin position="843"/>
        <end position="918"/>
    </location>
</feature>
<evidence type="ECO:0000259" key="13">
    <source>
        <dbReference type="PROSITE" id="PS50112"/>
    </source>
</evidence>
<dbReference type="Gene3D" id="3.30.565.10">
    <property type="entry name" value="Histidine kinase-like ATPase, C-terminal domain"/>
    <property type="match status" value="1"/>
</dbReference>
<evidence type="ECO:0000313" key="17">
    <source>
        <dbReference type="Proteomes" id="UP000775877"/>
    </source>
</evidence>
<dbReference type="SMART" id="SM00091">
    <property type="entry name" value="PAS"/>
    <property type="match status" value="1"/>
</dbReference>
<evidence type="ECO:0000256" key="3">
    <source>
        <dbReference type="ARBA" id="ARBA00012438"/>
    </source>
</evidence>
<keyword evidence="10 11" id="KW-0472">Membrane</keyword>
<feature type="domain" description="PAC" evidence="14">
    <location>
        <begin position="924"/>
        <end position="975"/>
    </location>
</feature>
<dbReference type="PRINTS" id="PR00344">
    <property type="entry name" value="BCTRLSENSOR"/>
</dbReference>
<comment type="subcellular location">
    <subcellularLocation>
        <location evidence="2">Membrane</location>
    </subcellularLocation>
</comment>
<dbReference type="SMART" id="SM00387">
    <property type="entry name" value="HATPase_c"/>
    <property type="match status" value="1"/>
</dbReference>
<dbReference type="InterPro" id="IPR050351">
    <property type="entry name" value="BphY/WalK/GraS-like"/>
</dbReference>
<dbReference type="PROSITE" id="PS50109">
    <property type="entry name" value="HIS_KIN"/>
    <property type="match status" value="1"/>
</dbReference>
<dbReference type="InterPro" id="IPR006189">
    <property type="entry name" value="CHASE_dom"/>
</dbReference>
<reference evidence="16" key="1">
    <citation type="submission" date="2020-04" db="EMBL/GenBank/DDBJ databases">
        <authorList>
            <person name="Zhang T."/>
        </authorList>
    </citation>
    <scope>NUCLEOTIDE SEQUENCE</scope>
    <source>
        <strain evidence="16">HKST-UBA13</strain>
    </source>
</reference>
<evidence type="ECO:0000259" key="15">
    <source>
        <dbReference type="PROSITE" id="PS50839"/>
    </source>
</evidence>
<dbReference type="CDD" id="cd00075">
    <property type="entry name" value="HATPase"/>
    <property type="match status" value="1"/>
</dbReference>
<feature type="transmembrane region" description="Helical" evidence="11">
    <location>
        <begin position="433"/>
        <end position="456"/>
    </location>
</feature>
<dbReference type="EC" id="2.7.13.3" evidence="3"/>
<evidence type="ECO:0000256" key="7">
    <source>
        <dbReference type="ARBA" id="ARBA00022777"/>
    </source>
</evidence>
<dbReference type="SUPFAM" id="SSF55874">
    <property type="entry name" value="ATPase domain of HSP90 chaperone/DNA topoisomerase II/histidine kinase"/>
    <property type="match status" value="1"/>
</dbReference>
<dbReference type="InterPro" id="IPR042240">
    <property type="entry name" value="CHASE_sf"/>
</dbReference>
<keyword evidence="6 11" id="KW-0812">Transmembrane</keyword>
<feature type="domain" description="Histidine kinase" evidence="12">
    <location>
        <begin position="979"/>
        <end position="1197"/>
    </location>
</feature>
<name>A0A955L1J9_9BACT</name>
<dbReference type="Pfam" id="PF00989">
    <property type="entry name" value="PAS"/>
    <property type="match status" value="1"/>
</dbReference>
<proteinExistence type="predicted"/>
<evidence type="ECO:0000259" key="14">
    <source>
        <dbReference type="PROSITE" id="PS50113"/>
    </source>
</evidence>
<dbReference type="Gene3D" id="3.30.450.350">
    <property type="entry name" value="CHASE domain"/>
    <property type="match status" value="1"/>
</dbReference>
<dbReference type="Pfam" id="PF00512">
    <property type="entry name" value="HisKA"/>
    <property type="match status" value="1"/>
</dbReference>
<dbReference type="InterPro" id="IPR003661">
    <property type="entry name" value="HisK_dim/P_dom"/>
</dbReference>
<dbReference type="Gene3D" id="3.30.450.20">
    <property type="entry name" value="PAS domain"/>
    <property type="match status" value="1"/>
</dbReference>
<feature type="transmembrane region" description="Helical" evidence="11">
    <location>
        <begin position="799"/>
        <end position="823"/>
    </location>
</feature>
<feature type="transmembrane region" description="Helical" evidence="11">
    <location>
        <begin position="297"/>
        <end position="318"/>
    </location>
</feature>
<dbReference type="SMART" id="SM00388">
    <property type="entry name" value="HisKA"/>
    <property type="match status" value="1"/>
</dbReference>
<evidence type="ECO:0000256" key="6">
    <source>
        <dbReference type="ARBA" id="ARBA00022692"/>
    </source>
</evidence>
<dbReference type="FunFam" id="3.30.565.10:FF:000006">
    <property type="entry name" value="Sensor histidine kinase WalK"/>
    <property type="match status" value="1"/>
</dbReference>
<evidence type="ECO:0000256" key="1">
    <source>
        <dbReference type="ARBA" id="ARBA00000085"/>
    </source>
</evidence>
<dbReference type="Gene3D" id="1.10.287.130">
    <property type="match status" value="1"/>
</dbReference>
<evidence type="ECO:0000256" key="2">
    <source>
        <dbReference type="ARBA" id="ARBA00004370"/>
    </source>
</evidence>
<feature type="transmembrane region" description="Helical" evidence="11">
    <location>
        <begin position="403"/>
        <end position="421"/>
    </location>
</feature>
<dbReference type="PROSITE" id="PS50112">
    <property type="entry name" value="PAS"/>
    <property type="match status" value="1"/>
</dbReference>
<dbReference type="EMBL" id="JAGQLJ010000014">
    <property type="protein sequence ID" value="MCA9380795.1"/>
    <property type="molecule type" value="Genomic_DNA"/>
</dbReference>
<dbReference type="CDD" id="cd00082">
    <property type="entry name" value="HisKA"/>
    <property type="match status" value="1"/>
</dbReference>
<evidence type="ECO:0000256" key="11">
    <source>
        <dbReference type="SAM" id="Phobius"/>
    </source>
</evidence>
<dbReference type="Pfam" id="PF02518">
    <property type="entry name" value="HATPase_c"/>
    <property type="match status" value="1"/>
</dbReference>
<keyword evidence="9" id="KW-0902">Two-component regulatory system</keyword>
<dbReference type="SUPFAM" id="SSF47384">
    <property type="entry name" value="Homodimeric domain of signal transducing histidine kinase"/>
    <property type="match status" value="1"/>
</dbReference>
<dbReference type="InterPro" id="IPR000700">
    <property type="entry name" value="PAS-assoc_C"/>
</dbReference>
<organism evidence="16 17">
    <name type="scientific">Candidatus Dojkabacteria bacterium</name>
    <dbReference type="NCBI Taxonomy" id="2099670"/>
    <lineage>
        <taxon>Bacteria</taxon>
        <taxon>Candidatus Dojkabacteria</taxon>
    </lineage>
</organism>
<gene>
    <name evidence="16" type="ORF">KC678_00850</name>
</gene>
<dbReference type="InterPro" id="IPR003594">
    <property type="entry name" value="HATPase_dom"/>
</dbReference>
<evidence type="ECO:0000256" key="10">
    <source>
        <dbReference type="ARBA" id="ARBA00023136"/>
    </source>
</evidence>
<feature type="transmembrane region" description="Helical" evidence="11">
    <location>
        <begin position="363"/>
        <end position="383"/>
    </location>
</feature>
<dbReference type="InterPro" id="IPR035965">
    <property type="entry name" value="PAS-like_dom_sf"/>
</dbReference>
<reference evidence="16" key="2">
    <citation type="journal article" date="2021" name="Microbiome">
        <title>Successional dynamics and alternative stable states in a saline activated sludge microbial community over 9 years.</title>
        <authorList>
            <person name="Wang Y."/>
            <person name="Ye J."/>
            <person name="Ju F."/>
            <person name="Liu L."/>
            <person name="Boyd J.A."/>
            <person name="Deng Y."/>
            <person name="Parks D.H."/>
            <person name="Jiang X."/>
            <person name="Yin X."/>
            <person name="Woodcroft B.J."/>
            <person name="Tyson G.W."/>
            <person name="Hugenholtz P."/>
            <person name="Polz M.F."/>
            <person name="Zhang T."/>
        </authorList>
    </citation>
    <scope>NUCLEOTIDE SEQUENCE</scope>
    <source>
        <strain evidence="16">HKST-UBA13</strain>
    </source>
</reference>
<dbReference type="Proteomes" id="UP000775877">
    <property type="component" value="Unassembled WGS sequence"/>
</dbReference>
<dbReference type="GO" id="GO:0000155">
    <property type="term" value="F:phosphorelay sensor kinase activity"/>
    <property type="evidence" value="ECO:0007669"/>
    <property type="project" value="InterPro"/>
</dbReference>